<name>A0ABS2G0P6_FUSMR</name>
<evidence type="ECO:0000256" key="3">
    <source>
        <dbReference type="ARBA" id="ARBA00022695"/>
    </source>
</evidence>
<comment type="caution">
    <text evidence="7">The sequence shown here is derived from an EMBL/GenBank/DDBJ whole genome shotgun (WGS) entry which is preliminary data.</text>
</comment>
<organism evidence="7 8">
    <name type="scientific">Fusobacterium mortiferum</name>
    <dbReference type="NCBI Taxonomy" id="850"/>
    <lineage>
        <taxon>Bacteria</taxon>
        <taxon>Fusobacteriati</taxon>
        <taxon>Fusobacteriota</taxon>
        <taxon>Fusobacteriia</taxon>
        <taxon>Fusobacteriales</taxon>
        <taxon>Fusobacteriaceae</taxon>
        <taxon>Fusobacterium</taxon>
    </lineage>
</organism>
<keyword evidence="5" id="KW-0067">ATP-binding</keyword>
<dbReference type="GO" id="GO:0016829">
    <property type="term" value="F:lyase activity"/>
    <property type="evidence" value="ECO:0007669"/>
    <property type="project" value="UniProtKB-KW"/>
</dbReference>
<dbReference type="EMBL" id="JACJLT010000029">
    <property type="protein sequence ID" value="MBM6874961.1"/>
    <property type="molecule type" value="Genomic_DNA"/>
</dbReference>
<dbReference type="Gene3D" id="1.10.4200.10">
    <property type="entry name" value="Triphosphoribosyl-dephospho-CoA protein"/>
    <property type="match status" value="1"/>
</dbReference>
<dbReference type="GO" id="GO:0050519">
    <property type="term" value="F:holo-citrate lyase synthase activity"/>
    <property type="evidence" value="ECO:0007669"/>
    <property type="project" value="UniProtKB-EC"/>
</dbReference>
<keyword evidence="7" id="KW-0456">Lyase</keyword>
<dbReference type="EC" id="2.7.7.61" evidence="7"/>
<dbReference type="InterPro" id="IPR005551">
    <property type="entry name" value="CitX"/>
</dbReference>
<dbReference type="Pfam" id="PF01874">
    <property type="entry name" value="CitG"/>
    <property type="match status" value="1"/>
</dbReference>
<dbReference type="PANTHER" id="PTHR30201:SF2">
    <property type="entry name" value="2-(5''-TRIPHOSPHORIBOSYL)-3'-DEPHOSPHOCOENZYME-A SYNTHASE"/>
    <property type="match status" value="1"/>
</dbReference>
<evidence type="ECO:0000256" key="1">
    <source>
        <dbReference type="ARBA" id="ARBA00001210"/>
    </source>
</evidence>
<dbReference type="PANTHER" id="PTHR30201">
    <property type="entry name" value="TRIPHOSPHORIBOSYL-DEPHOSPHO-COA SYNTHASE"/>
    <property type="match status" value="1"/>
</dbReference>
<evidence type="ECO:0000256" key="4">
    <source>
        <dbReference type="ARBA" id="ARBA00022741"/>
    </source>
</evidence>
<evidence type="ECO:0000256" key="2">
    <source>
        <dbReference type="ARBA" id="ARBA00022679"/>
    </source>
</evidence>
<proteinExistence type="predicted"/>
<evidence type="ECO:0000256" key="5">
    <source>
        <dbReference type="ARBA" id="ARBA00022840"/>
    </source>
</evidence>
<evidence type="ECO:0000313" key="8">
    <source>
        <dbReference type="Proteomes" id="UP000728968"/>
    </source>
</evidence>
<dbReference type="RefSeq" id="WP_204715985.1">
    <property type="nucleotide sequence ID" value="NZ_JACJLT010000029.1"/>
</dbReference>
<evidence type="ECO:0000256" key="6">
    <source>
        <dbReference type="ARBA" id="ARBA00048574"/>
    </source>
</evidence>
<sequence length="451" mass="51584">MFDIKKFLDDREKRVELQNSLIKKFQVPLLTVRANYPGENKWEALPIEITDIVSEEIKLIFGDRIIHSDILENLEGKIYLFFINESAYSIKKTTIHFEENHLLGRCVDLDVYNIDGVGLSRSDFNLPKRKCLICDDLAFICGRTMKHSHQEIKDSIATKYIAYQNYIKLRDSIATTLSDLSLEGMIYEVSCFPGFGLVTPLTQGSHKDMNFFTFLASSFTLKKGFKKIAEIMFSSLPLDIAFNLIREIGKEIEREMFKTTSGVNTHKGMIFLMGISVGATARALYEKRDFEDIQSIICEMTRDILKDFENIDASKKLTHGEKLFIESGFTGIRGEIKNGLDIIFKDSLEVFSSAVKLSNNINLSALHTLVYLMSRVEDSTIVYRHNFETLQKVKNEMDKIFSEGGVFSKEFDYFLNLEKKYIDSNISPGGSADLLAVTIFFYKVYTGNLFK</sequence>
<dbReference type="NCBIfam" id="TIGR03124">
    <property type="entry name" value="citrate_citX"/>
    <property type="match status" value="1"/>
</dbReference>
<dbReference type="Proteomes" id="UP000728968">
    <property type="component" value="Unassembled WGS sequence"/>
</dbReference>
<keyword evidence="4" id="KW-0547">Nucleotide-binding</keyword>
<protein>
    <submittedName>
        <fullName evidence="7">Citrate lyase holo-[acyl-carrier protein] synthase</fullName>
        <ecNumber evidence="7">2.7.7.61</ecNumber>
    </submittedName>
</protein>
<keyword evidence="3 7" id="KW-0548">Nucleotidyltransferase</keyword>
<comment type="catalytic activity">
    <reaction evidence="6">
        <text>apo-[citrate lyase ACP] + 2'-(5''-triphospho-alpha-D-ribosyl)-3'-dephospho-CoA = holo-[citrate lyase ACP] + diphosphate</text>
        <dbReference type="Rhea" id="RHEA:16333"/>
        <dbReference type="Rhea" id="RHEA-COMP:10157"/>
        <dbReference type="Rhea" id="RHEA-COMP:10158"/>
        <dbReference type="ChEBI" id="CHEBI:29999"/>
        <dbReference type="ChEBI" id="CHEBI:33019"/>
        <dbReference type="ChEBI" id="CHEBI:61378"/>
        <dbReference type="ChEBI" id="CHEBI:82683"/>
        <dbReference type="EC" id="2.7.7.61"/>
    </reaction>
</comment>
<comment type="catalytic activity">
    <reaction evidence="1">
        <text>3'-dephospho-CoA + ATP = 2'-(5''-triphospho-alpha-D-ribosyl)-3'-dephospho-CoA + adenine</text>
        <dbReference type="Rhea" id="RHEA:15117"/>
        <dbReference type="ChEBI" id="CHEBI:16708"/>
        <dbReference type="ChEBI" id="CHEBI:30616"/>
        <dbReference type="ChEBI" id="CHEBI:57328"/>
        <dbReference type="ChEBI" id="CHEBI:61378"/>
        <dbReference type="EC" id="2.4.2.52"/>
    </reaction>
</comment>
<dbReference type="Pfam" id="PF03802">
    <property type="entry name" value="CitX"/>
    <property type="match status" value="1"/>
</dbReference>
<keyword evidence="8" id="KW-1185">Reference proteome</keyword>
<reference evidence="7 8" key="1">
    <citation type="journal article" date="2021" name="Sci. Rep.">
        <title>The distribution of antibiotic resistance genes in chicken gut microbiota commensals.</title>
        <authorList>
            <person name="Juricova H."/>
            <person name="Matiasovicova J."/>
            <person name="Kubasova T."/>
            <person name="Cejkova D."/>
            <person name="Rychlik I."/>
        </authorList>
    </citation>
    <scope>NUCLEOTIDE SEQUENCE [LARGE SCALE GENOMIC DNA]</scope>
    <source>
        <strain evidence="7 8">An425</strain>
    </source>
</reference>
<keyword evidence="2 7" id="KW-0808">Transferase</keyword>
<dbReference type="InterPro" id="IPR002736">
    <property type="entry name" value="CitG"/>
</dbReference>
<gene>
    <name evidence="7" type="primary">citX</name>
    <name evidence="7" type="ORF">H6A04_04720</name>
</gene>
<evidence type="ECO:0000313" key="7">
    <source>
        <dbReference type="EMBL" id="MBM6874961.1"/>
    </source>
</evidence>
<accession>A0ABS2G0P6</accession>